<reference evidence="10" key="1">
    <citation type="journal article" date="2021" name="Curr. Microbiol.">
        <title>Complete genome of nocamycin-producing strain Saccharothrix syringae NRRL B-16468 reveals the biosynthetic potential for secondary metabolites.</title>
        <authorList>
            <person name="Mo X."/>
            <person name="Yang S."/>
        </authorList>
    </citation>
    <scope>NUCLEOTIDE SEQUENCE [LARGE SCALE GENOMIC DNA]</scope>
    <source>
        <strain evidence="10">ATCC 51364 / DSM 43886 / JCM 6844 / KCTC 9398 / NBRC 14523 / NRRL B-16468 / INA 2240</strain>
    </source>
</reference>
<evidence type="ECO:0000256" key="6">
    <source>
        <dbReference type="ARBA" id="ARBA00023033"/>
    </source>
</evidence>
<evidence type="ECO:0000313" key="9">
    <source>
        <dbReference type="EMBL" id="QFZ24626.1"/>
    </source>
</evidence>
<dbReference type="PANTHER" id="PTHR24291:SF50">
    <property type="entry name" value="BIFUNCTIONAL ALBAFLAVENONE MONOOXYGENASE_TERPENE SYNTHASE"/>
    <property type="match status" value="1"/>
</dbReference>
<dbReference type="GO" id="GO:0016705">
    <property type="term" value="F:oxidoreductase activity, acting on paired donors, with incorporation or reduction of molecular oxygen"/>
    <property type="evidence" value="ECO:0007669"/>
    <property type="project" value="InterPro"/>
</dbReference>
<comment type="similarity">
    <text evidence="1 8">Belongs to the cytochrome P450 family.</text>
</comment>
<dbReference type="InterPro" id="IPR002403">
    <property type="entry name" value="Cyt_P450_E_grp-IV"/>
</dbReference>
<dbReference type="PRINTS" id="PR00465">
    <property type="entry name" value="EP450IV"/>
</dbReference>
<organism evidence="9 10">
    <name type="scientific">Saccharothrix syringae</name>
    <name type="common">Nocardiopsis syringae</name>
    <dbReference type="NCBI Taxonomy" id="103733"/>
    <lineage>
        <taxon>Bacteria</taxon>
        <taxon>Bacillati</taxon>
        <taxon>Actinomycetota</taxon>
        <taxon>Actinomycetes</taxon>
        <taxon>Pseudonocardiales</taxon>
        <taxon>Pseudonocardiaceae</taxon>
        <taxon>Saccharothrix</taxon>
    </lineage>
</organism>
<keyword evidence="2 7" id="KW-0349">Heme</keyword>
<accession>A0A5Q0HEB4</accession>
<dbReference type="GO" id="GO:0005506">
    <property type="term" value="F:iron ion binding"/>
    <property type="evidence" value="ECO:0007669"/>
    <property type="project" value="InterPro"/>
</dbReference>
<dbReference type="RefSeq" id="WP_084716161.1">
    <property type="nucleotide sequence ID" value="NZ_CP034550.1"/>
</dbReference>
<keyword evidence="10" id="KW-1185">Reference proteome</keyword>
<evidence type="ECO:0000256" key="7">
    <source>
        <dbReference type="PIRSR" id="PIRSR602403-1"/>
    </source>
</evidence>
<dbReference type="Gene3D" id="1.10.630.10">
    <property type="entry name" value="Cytochrome P450"/>
    <property type="match status" value="1"/>
</dbReference>
<evidence type="ECO:0000256" key="2">
    <source>
        <dbReference type="ARBA" id="ARBA00022617"/>
    </source>
</evidence>
<dbReference type="EMBL" id="CP034550">
    <property type="protein sequence ID" value="QFZ24626.1"/>
    <property type="molecule type" value="Genomic_DNA"/>
</dbReference>
<dbReference type="KEGG" id="ssyi:EKG83_31530"/>
<dbReference type="SUPFAM" id="SSF48264">
    <property type="entry name" value="Cytochrome P450"/>
    <property type="match status" value="1"/>
</dbReference>
<evidence type="ECO:0000313" key="10">
    <source>
        <dbReference type="Proteomes" id="UP000325787"/>
    </source>
</evidence>
<keyword evidence="5 7" id="KW-0408">Iron</keyword>
<evidence type="ECO:0000256" key="5">
    <source>
        <dbReference type="ARBA" id="ARBA00023004"/>
    </source>
</evidence>
<dbReference type="InterPro" id="IPR050196">
    <property type="entry name" value="Cytochrome_P450_Monoox"/>
</dbReference>
<keyword evidence="3 7" id="KW-0479">Metal-binding</keyword>
<dbReference type="GO" id="GO:0020037">
    <property type="term" value="F:heme binding"/>
    <property type="evidence" value="ECO:0007669"/>
    <property type="project" value="InterPro"/>
</dbReference>
<dbReference type="OrthoDB" id="5290182at2"/>
<dbReference type="Proteomes" id="UP000325787">
    <property type="component" value="Chromosome"/>
</dbReference>
<sequence length="472" mass="52188">MVATDARPGAGFRRALGRVREAAAVPGPFPPAPAGSGLKTVPGDAGWPVLGHTLASVRDPLAWGRSRLARHGPVSWSCGFGRRLVSLVGPEAAEVVLRNRDRAFAAGPAWDYFLGPFFRGGLLSLDFEEHLRQRRIVQQAFTPARLRGYLDQVNRTVAEGLDRWRPAPRFPVAPAVKRLTLDLAARVLLGARLGREAEAVTRAFSAMTRAVTSFVRVGVPGTPWARGLAGRRVLERFCAERLPAKRAGGDEDLFGMLCHARADDGDRFTDTQVVDHVIGMLLAAHDTTTVALNCVLYQLAKHPDWQERVRAESRSLGRPLVAWDDLGALVSAELVEKEAMRLVAPVPVYPRWTVRDTDVLGHHLPRGTLVVLTPHVTHHLADRWPDPERFDPERFAGHRREDRVHRYAWLPFGGGAHKCAGAQFADMNVKALLHQLLLRFRIGVAPDYETRFDFSALPTPVDGLPVRLERLP</sequence>
<keyword evidence="4 8" id="KW-0560">Oxidoreductase</keyword>
<dbReference type="PANTHER" id="PTHR24291">
    <property type="entry name" value="CYTOCHROME P450 FAMILY 4"/>
    <property type="match status" value="1"/>
</dbReference>
<comment type="cofactor">
    <cofactor evidence="7">
        <name>heme</name>
        <dbReference type="ChEBI" id="CHEBI:30413"/>
    </cofactor>
</comment>
<name>A0A5Q0HEB4_SACSY</name>
<dbReference type="AlphaFoldDB" id="A0A5Q0HEB4"/>
<keyword evidence="6 8" id="KW-0503">Monooxygenase</keyword>
<dbReference type="InterPro" id="IPR036396">
    <property type="entry name" value="Cyt_P450_sf"/>
</dbReference>
<evidence type="ECO:0000256" key="4">
    <source>
        <dbReference type="ARBA" id="ARBA00023002"/>
    </source>
</evidence>
<dbReference type="InterPro" id="IPR001128">
    <property type="entry name" value="Cyt_P450"/>
</dbReference>
<protein>
    <submittedName>
        <fullName evidence="9">Cytochrome P450</fullName>
    </submittedName>
</protein>
<evidence type="ECO:0000256" key="3">
    <source>
        <dbReference type="ARBA" id="ARBA00022723"/>
    </source>
</evidence>
<proteinExistence type="inferred from homology"/>
<evidence type="ECO:0000256" key="1">
    <source>
        <dbReference type="ARBA" id="ARBA00010617"/>
    </source>
</evidence>
<gene>
    <name evidence="9" type="ORF">EKG83_31530</name>
</gene>
<feature type="binding site" description="axial binding residue" evidence="7">
    <location>
        <position position="419"/>
    </location>
    <ligand>
        <name>heme</name>
        <dbReference type="ChEBI" id="CHEBI:30413"/>
    </ligand>
    <ligandPart>
        <name>Fe</name>
        <dbReference type="ChEBI" id="CHEBI:18248"/>
    </ligandPart>
</feature>
<evidence type="ECO:0000256" key="8">
    <source>
        <dbReference type="RuleBase" id="RU000461"/>
    </source>
</evidence>
<dbReference type="PROSITE" id="PS00086">
    <property type="entry name" value="CYTOCHROME_P450"/>
    <property type="match status" value="1"/>
</dbReference>
<dbReference type="InterPro" id="IPR017972">
    <property type="entry name" value="Cyt_P450_CS"/>
</dbReference>
<dbReference type="GO" id="GO:0004497">
    <property type="term" value="F:monooxygenase activity"/>
    <property type="evidence" value="ECO:0007669"/>
    <property type="project" value="UniProtKB-KW"/>
</dbReference>
<dbReference type="Pfam" id="PF00067">
    <property type="entry name" value="p450"/>
    <property type="match status" value="1"/>
</dbReference>